<evidence type="ECO:0000313" key="4">
    <source>
        <dbReference type="Proteomes" id="UP000238655"/>
    </source>
</evidence>
<feature type="region of interest" description="Disordered" evidence="2">
    <location>
        <begin position="251"/>
        <end position="277"/>
    </location>
</feature>
<reference evidence="3 4" key="1">
    <citation type="submission" date="2018-01" db="EMBL/GenBank/DDBJ databases">
        <title>Successful Treatment of Persistent Burkholderia cepacia Bacteremia with Ceftazidime-Avibactam.</title>
        <authorList>
            <person name="Tamma P."/>
            <person name="Fan Y."/>
            <person name="Bergman Y."/>
            <person name="Sick-Samuels A."/>
            <person name="Hsu A."/>
            <person name="Timp W."/>
            <person name="Simner P."/>
        </authorList>
    </citation>
    <scope>NUCLEOTIDE SEQUENCE [LARGE SCALE GENOMIC DNA]</scope>
    <source>
        <strain evidence="3 4">170816</strain>
    </source>
</reference>
<evidence type="ECO:0000256" key="1">
    <source>
        <dbReference type="SAM" id="Coils"/>
    </source>
</evidence>
<name>A0A2S5DYN0_9BURK</name>
<evidence type="ECO:0000256" key="2">
    <source>
        <dbReference type="SAM" id="MobiDB-lite"/>
    </source>
</evidence>
<evidence type="ECO:0000313" key="3">
    <source>
        <dbReference type="EMBL" id="POZ84250.1"/>
    </source>
</evidence>
<proteinExistence type="predicted"/>
<organism evidence="3 4">
    <name type="scientific">Burkholderia contaminans</name>
    <dbReference type="NCBI Taxonomy" id="488447"/>
    <lineage>
        <taxon>Bacteria</taxon>
        <taxon>Pseudomonadati</taxon>
        <taxon>Pseudomonadota</taxon>
        <taxon>Betaproteobacteria</taxon>
        <taxon>Burkholderiales</taxon>
        <taxon>Burkholderiaceae</taxon>
        <taxon>Burkholderia</taxon>
        <taxon>Burkholderia cepacia complex</taxon>
    </lineage>
</organism>
<dbReference type="RefSeq" id="WP_009238823.1">
    <property type="nucleotide sequence ID" value="NZ_CM009575.1"/>
</dbReference>
<dbReference type="AlphaFoldDB" id="A0A2S5DYN0"/>
<sequence length="317" mass="36763">MGFFKTAATLHALEKVADNERAQAKQNQIINEQNDRITGLEEELRRARRANDNYLPAPSGREMDLERKVQELGDIENLLARPMKEIAEKNFFFKHTYMKQQELLSNWMVSQKAFHEIALRYGKALGKSVEEVLVEVRQAETTVIEGRAEFGSPMNPMAKEALGYGARHAVKVESEEKEKKKRFLKIQRGWLADWEDLEKKRPLSKEETDKRDDLIKEIGDMEAELAMPPATPELHVKSAFSYIEEAQAEAKRGEAEEFERRRKAQREADESHLGSVERSLERWRLVEKQRELTSEDKEKIGRIQNLLKECKERLGLA</sequence>
<keyword evidence="1" id="KW-0175">Coiled coil</keyword>
<comment type="caution">
    <text evidence="3">The sequence shown here is derived from an EMBL/GenBank/DDBJ whole genome shotgun (WGS) entry which is preliminary data.</text>
</comment>
<feature type="coiled-coil region" evidence="1">
    <location>
        <begin position="23"/>
        <end position="50"/>
    </location>
</feature>
<accession>A0A2S5DYN0</accession>
<gene>
    <name evidence="3" type="ORF">C3743_30080</name>
</gene>
<feature type="compositionally biased region" description="Basic and acidic residues" evidence="2">
    <location>
        <begin position="251"/>
        <end position="272"/>
    </location>
</feature>
<dbReference type="GeneID" id="61387683"/>
<dbReference type="EMBL" id="PQVP01000002">
    <property type="protein sequence ID" value="POZ84250.1"/>
    <property type="molecule type" value="Genomic_DNA"/>
</dbReference>
<dbReference type="Proteomes" id="UP000238655">
    <property type="component" value="Chromosome 1"/>
</dbReference>
<protein>
    <submittedName>
        <fullName evidence="3">Uncharacterized protein</fullName>
    </submittedName>
</protein>